<dbReference type="RefSeq" id="WP_160587191.1">
    <property type="nucleotide sequence ID" value="NZ_BMHN01000001.1"/>
</dbReference>
<evidence type="ECO:0000259" key="1">
    <source>
        <dbReference type="Pfam" id="PF01243"/>
    </source>
</evidence>
<reference evidence="2 3" key="1">
    <citation type="journal article" date="2016" name="Int. J. Syst. Evol. Microbiol.">
        <title>Pyruvatibacter mobilis gen. nov., sp. nov., a marine bacterium from the culture broth of Picochlorum sp. 122.</title>
        <authorList>
            <person name="Wang G."/>
            <person name="Tang M."/>
            <person name="Wu H."/>
            <person name="Dai S."/>
            <person name="Li T."/>
            <person name="Chen C."/>
            <person name="He H."/>
            <person name="Fan J."/>
            <person name="Xiang W."/>
            <person name="Li X."/>
        </authorList>
    </citation>
    <scope>NUCLEOTIDE SEQUENCE [LARGE SCALE GENOMIC DNA]</scope>
    <source>
        <strain evidence="2 3">GYP-11</strain>
    </source>
</reference>
<dbReference type="OrthoDB" id="9786134at2"/>
<dbReference type="PANTHER" id="PTHR42815:SF2">
    <property type="entry name" value="FAD-BINDING, PUTATIVE (AFU_ORTHOLOGUE AFUA_6G07600)-RELATED"/>
    <property type="match status" value="1"/>
</dbReference>
<comment type="caution">
    <text evidence="2">The sequence shown here is derived from an EMBL/GenBank/DDBJ whole genome shotgun (WGS) entry which is preliminary data.</text>
</comment>
<protein>
    <submittedName>
        <fullName evidence="2">Flavin-nucleotide-binding protein</fullName>
    </submittedName>
</protein>
<dbReference type="SUPFAM" id="SSF50475">
    <property type="entry name" value="FMN-binding split barrel"/>
    <property type="match status" value="2"/>
</dbReference>
<dbReference type="PANTHER" id="PTHR42815">
    <property type="entry name" value="FAD-BINDING, PUTATIVE (AFU_ORTHOLOGUE AFUA_6G07600)-RELATED"/>
    <property type="match status" value="1"/>
</dbReference>
<evidence type="ECO:0000313" key="2">
    <source>
        <dbReference type="EMBL" id="NBG95207.1"/>
    </source>
</evidence>
<sequence length="325" mass="35590">MAVITEGPAPFHEGEIEIQRRVGVADKMAVIGRNFIRDHMPDQHREFFESLPFMVLGTQDAGGQPWATILAGGAGFVTSPDDTHLTLSAALPSADPALAALHAGAPVGGLGIELDTRRRNRFTAHVERQTRSALELKIDLSFGNCPQFIQTREVIETRDPKAPHAETPDTFTRFDEKIRTLIEKADTFFIASATESREPGKPESGVDVSHRGGAAGFIKVEDDRTFLVPDYAGNFFFNTLGNLLVNPRAGILFPDFDTGGLVHLAGTVEIIWSGAEVDQLPGAQRAWRFTLDHGITRPDALPMRFAFGEFSPRSLKTGTWHQHPA</sequence>
<dbReference type="EMBL" id="WXYQ01000004">
    <property type="protein sequence ID" value="NBG95207.1"/>
    <property type="molecule type" value="Genomic_DNA"/>
</dbReference>
<proteinExistence type="predicted"/>
<name>A0A845Q9V6_9HYPH</name>
<gene>
    <name evidence="2" type="ORF">GTQ45_05630</name>
</gene>
<evidence type="ECO:0000313" key="3">
    <source>
        <dbReference type="Proteomes" id="UP000470384"/>
    </source>
</evidence>
<dbReference type="InterPro" id="IPR012349">
    <property type="entry name" value="Split_barrel_FMN-bd"/>
</dbReference>
<feature type="domain" description="Pyridoxamine 5'-phosphate oxidase N-terminal" evidence="1">
    <location>
        <begin position="174"/>
        <end position="283"/>
    </location>
</feature>
<keyword evidence="3" id="KW-1185">Reference proteome</keyword>
<dbReference type="AlphaFoldDB" id="A0A845Q9V6"/>
<organism evidence="2 3">
    <name type="scientific">Pyruvatibacter mobilis</name>
    <dbReference type="NCBI Taxonomy" id="1712261"/>
    <lineage>
        <taxon>Bacteria</taxon>
        <taxon>Pseudomonadati</taxon>
        <taxon>Pseudomonadota</taxon>
        <taxon>Alphaproteobacteria</taxon>
        <taxon>Hyphomicrobiales</taxon>
        <taxon>Parvibaculaceae</taxon>
        <taxon>Pyruvatibacter</taxon>
    </lineage>
</organism>
<dbReference type="InterPro" id="IPR011576">
    <property type="entry name" value="Pyridox_Oxase_N"/>
</dbReference>
<dbReference type="Gene3D" id="2.30.110.10">
    <property type="entry name" value="Electron Transport, Fmn-binding Protein, Chain A"/>
    <property type="match status" value="1"/>
</dbReference>
<feature type="domain" description="Pyridoxamine 5'-phosphate oxidase N-terminal" evidence="1">
    <location>
        <begin position="40"/>
        <end position="131"/>
    </location>
</feature>
<accession>A0A845Q9V6</accession>
<dbReference type="Pfam" id="PF01243">
    <property type="entry name" value="PNPOx_N"/>
    <property type="match status" value="2"/>
</dbReference>
<dbReference type="GeneID" id="300656124"/>
<dbReference type="Proteomes" id="UP000470384">
    <property type="component" value="Unassembled WGS sequence"/>
</dbReference>